<dbReference type="SMART" id="SM00411">
    <property type="entry name" value="BHL"/>
    <property type="match status" value="1"/>
</dbReference>
<proteinExistence type="inferred from homology"/>
<evidence type="ECO:0000256" key="1">
    <source>
        <dbReference type="ARBA" id="ARBA00023125"/>
    </source>
</evidence>
<dbReference type="GO" id="GO:0005829">
    <property type="term" value="C:cytosol"/>
    <property type="evidence" value="ECO:0007669"/>
    <property type="project" value="TreeGrafter"/>
</dbReference>
<dbReference type="InterPro" id="IPR000119">
    <property type="entry name" value="Hist_DNA-bd"/>
</dbReference>
<dbReference type="SUPFAM" id="SSF47729">
    <property type="entry name" value="IHF-like DNA-binding proteins"/>
    <property type="match status" value="1"/>
</dbReference>
<keyword evidence="1 3" id="KW-0238">DNA-binding</keyword>
<dbReference type="PANTHER" id="PTHR33175:SF3">
    <property type="entry name" value="DNA-BINDING PROTEIN HU-BETA"/>
    <property type="match status" value="1"/>
</dbReference>
<sequence length="90" mass="10079">MVGISELSKKVASTTNTTQKKTAEIITAFLKETVESVNAGSKVNLADFGIFERKEQKERVARNPKTREEIKVPAKDKFVFRASSAIKYKD</sequence>
<accession>A0A7K4FNX5</accession>
<dbReference type="PRINTS" id="PR01727">
    <property type="entry name" value="DNABINDINGHU"/>
</dbReference>
<dbReference type="PANTHER" id="PTHR33175">
    <property type="entry name" value="DNA-BINDING PROTEIN HU"/>
    <property type="match status" value="1"/>
</dbReference>
<dbReference type="Pfam" id="PF00216">
    <property type="entry name" value="Bac_DNA_binding"/>
    <property type="match status" value="1"/>
</dbReference>
<dbReference type="GO" id="GO:0003677">
    <property type="term" value="F:DNA binding"/>
    <property type="evidence" value="ECO:0007669"/>
    <property type="project" value="UniProtKB-KW"/>
</dbReference>
<dbReference type="Gene3D" id="4.10.520.10">
    <property type="entry name" value="IHF-like DNA-binding proteins"/>
    <property type="match status" value="1"/>
</dbReference>
<dbReference type="InterPro" id="IPR010992">
    <property type="entry name" value="IHF-like_DNA-bd_dom_sf"/>
</dbReference>
<comment type="caution">
    <text evidence="3">The sequence shown here is derived from an EMBL/GenBank/DDBJ whole genome shotgun (WGS) entry which is preliminary data.</text>
</comment>
<comment type="similarity">
    <text evidence="2">Belongs to the bacterial histone-like protein family.</text>
</comment>
<dbReference type="EMBL" id="JABGBP010000095">
    <property type="protein sequence ID" value="NOL59787.1"/>
    <property type="molecule type" value="Genomic_DNA"/>
</dbReference>
<dbReference type="AlphaFoldDB" id="A0A7K4FNX5"/>
<evidence type="ECO:0000313" key="4">
    <source>
        <dbReference type="Proteomes" id="UP000546917"/>
    </source>
</evidence>
<dbReference type="Proteomes" id="UP000546917">
    <property type="component" value="Unassembled WGS sequence"/>
</dbReference>
<protein>
    <submittedName>
        <fullName evidence="3">DNA-binding protein</fullName>
    </submittedName>
</protein>
<evidence type="ECO:0000256" key="2">
    <source>
        <dbReference type="RuleBase" id="RU003939"/>
    </source>
</evidence>
<name>A0A7K4FNX5_9ARCH</name>
<dbReference type="RefSeq" id="WP_171481379.1">
    <property type="nucleotide sequence ID" value="NZ_JABGBP010000095.1"/>
</dbReference>
<dbReference type="GO" id="GO:0030527">
    <property type="term" value="F:structural constituent of chromatin"/>
    <property type="evidence" value="ECO:0007669"/>
    <property type="project" value="InterPro"/>
</dbReference>
<reference evidence="3 4" key="1">
    <citation type="submission" date="2020-05" db="EMBL/GenBank/DDBJ databases">
        <authorList>
            <person name="Zhang R."/>
        </authorList>
    </citation>
    <scope>NUCLEOTIDE SEQUENCE [LARGE SCALE GENOMIC DNA]</scope>
    <source>
        <strain evidence="3 4">DSM 28986</strain>
    </source>
</reference>
<gene>
    <name evidence="3" type="ORF">HLB00_02920</name>
</gene>
<organism evidence="3 4">
    <name type="scientific">Ferroplasma acidiphilum</name>
    <dbReference type="NCBI Taxonomy" id="74969"/>
    <lineage>
        <taxon>Archaea</taxon>
        <taxon>Methanobacteriati</taxon>
        <taxon>Thermoplasmatota</taxon>
        <taxon>Thermoplasmata</taxon>
        <taxon>Thermoplasmatales</taxon>
        <taxon>Ferroplasmaceae</taxon>
        <taxon>Ferroplasma</taxon>
    </lineage>
</organism>
<evidence type="ECO:0000313" key="3">
    <source>
        <dbReference type="EMBL" id="NOL59787.1"/>
    </source>
</evidence>